<dbReference type="GO" id="GO:0005524">
    <property type="term" value="F:ATP binding"/>
    <property type="evidence" value="ECO:0007669"/>
    <property type="project" value="InterPro"/>
</dbReference>
<organism evidence="2">
    <name type="scientific">Candidatus Kentrum sp. FW</name>
    <dbReference type="NCBI Taxonomy" id="2126338"/>
    <lineage>
        <taxon>Bacteria</taxon>
        <taxon>Pseudomonadati</taxon>
        <taxon>Pseudomonadota</taxon>
        <taxon>Gammaproteobacteria</taxon>
        <taxon>Candidatus Kentrum</taxon>
    </lineage>
</organism>
<dbReference type="Gene3D" id="3.40.50.300">
    <property type="entry name" value="P-loop containing nucleotide triphosphate hydrolases"/>
    <property type="match status" value="2"/>
</dbReference>
<name>A0A450RVS0_9GAMM</name>
<dbReference type="InterPro" id="IPR006935">
    <property type="entry name" value="Helicase/UvrB_N"/>
</dbReference>
<dbReference type="SUPFAM" id="SSF52540">
    <property type="entry name" value="P-loop containing nucleoside triphosphate hydrolases"/>
    <property type="match status" value="1"/>
</dbReference>
<dbReference type="GO" id="GO:0016787">
    <property type="term" value="F:hydrolase activity"/>
    <property type="evidence" value="ECO:0007669"/>
    <property type="project" value="InterPro"/>
</dbReference>
<dbReference type="PANTHER" id="PTHR47396:SF1">
    <property type="entry name" value="ATP-DEPENDENT HELICASE IRC3-RELATED"/>
    <property type="match status" value="1"/>
</dbReference>
<sequence length="871" mass="98944">MELKDFQQEVLDSLDAYLDELVEKRENAIGLEKLRAEHPKLDVPIPDYTAEAWKALAAIGKLPKSRAGVPFSPRTDGTKRPVPSVTLKIPTGGGKTLLAAHAVSRIMGKWVRSNHGFVLWIVPNESIYSQTHKALNNREHPYRQTLDRAAAGRVRILEKMTPLDRRDVDSHLCVMLLMLQSSNRENKEALKIFKDRGNVRGFFPDGDDSQAHLDVLEQVPNLDVYGDGNIKQLGNIIKDSLGNALRVTRPVVVMDEGHKAFSRLALDTLYGFNPCFVLELSATPADRPNDKSPIYSNWLVDVRGTALDKEEMIKLPIDVTVRGNDDWRDCLRAGFEHLNDLRMEAEKLHAESARTIRPICLVQVERTGKEQRETGFIHAEDAREYLLTLGVGEQQIAIKTSEKNELKEPENLDLLSPTNQVRFIITKQALQEGWDCPFAYVLCSLAPSSSRGAMTQLIGRILRQPETVKTGVAALDECYVFCYHVTTRDVVDGIKKGLEQDGMSDLVERIEAHDGGNGGDTPRPLKRRKPFRDLRIYLPVVNWVEGEEIRPLDYEQDILYRIDWDRVSLDGIAEKIPETTQGFETRLVRVGLAPDPEAKEFIETEELGRDKIQGPFDPVYVVRSISDIVPNPWTAREYVETVIGQLRKRGIHGEKLGQVSHLVLETLRAHLSSERDRLAEALFLADVDAGCIRFRLQTDSHNWVMPDEITTRRAANSQELRRKDGQFVEKSLFEAVYRDDLNSYEQSVACYLDGEKALRWWHRNVAQRQYALQGWRRNKIYPDFIFAMARDEKDNGGKERVMILETKGDHLDNPDTQYKQKVLEVCANAYRFENVTKQGDLELVVDENTTVSCALIFEGEWQTGLSEVLEG</sequence>
<proteinExistence type="predicted"/>
<feature type="domain" description="Helicase/UvrB N-terminal" evidence="1">
    <location>
        <begin position="84"/>
        <end position="285"/>
    </location>
</feature>
<dbReference type="GO" id="GO:0003677">
    <property type="term" value="F:DNA binding"/>
    <property type="evidence" value="ECO:0007669"/>
    <property type="project" value="InterPro"/>
</dbReference>
<dbReference type="AlphaFoldDB" id="A0A450RVS0"/>
<evidence type="ECO:0000259" key="1">
    <source>
        <dbReference type="Pfam" id="PF04851"/>
    </source>
</evidence>
<dbReference type="InterPro" id="IPR050742">
    <property type="entry name" value="Helicase_Restrict-Modif_Enz"/>
</dbReference>
<dbReference type="Pfam" id="PF04851">
    <property type="entry name" value="ResIII"/>
    <property type="match status" value="1"/>
</dbReference>
<dbReference type="PANTHER" id="PTHR47396">
    <property type="entry name" value="TYPE I RESTRICTION ENZYME ECOKI R PROTEIN"/>
    <property type="match status" value="1"/>
</dbReference>
<dbReference type="InterPro" id="IPR027417">
    <property type="entry name" value="P-loop_NTPase"/>
</dbReference>
<accession>A0A450RVS0</accession>
<dbReference type="EMBL" id="CAADEW010000003">
    <property type="protein sequence ID" value="VFJ43220.1"/>
    <property type="molecule type" value="Genomic_DNA"/>
</dbReference>
<evidence type="ECO:0000313" key="2">
    <source>
        <dbReference type="EMBL" id="VFJ43220.1"/>
    </source>
</evidence>
<dbReference type="GO" id="GO:0005829">
    <property type="term" value="C:cytosol"/>
    <property type="evidence" value="ECO:0007669"/>
    <property type="project" value="TreeGrafter"/>
</dbReference>
<gene>
    <name evidence="2" type="ORF">BECKFW1821A_GA0114235_100356</name>
</gene>
<dbReference type="CDD" id="cd18785">
    <property type="entry name" value="SF2_C"/>
    <property type="match status" value="1"/>
</dbReference>
<reference evidence="2" key="1">
    <citation type="submission" date="2019-02" db="EMBL/GenBank/DDBJ databases">
        <authorList>
            <person name="Gruber-Vodicka R. H."/>
            <person name="Seah K. B. B."/>
        </authorList>
    </citation>
    <scope>NUCLEOTIDE SEQUENCE</scope>
    <source>
        <strain evidence="2">BECK_BZ15</strain>
    </source>
</reference>
<protein>
    <submittedName>
        <fullName evidence="2">Type III restriction enzyme</fullName>
    </submittedName>
</protein>